<keyword evidence="2" id="KW-1185">Reference proteome</keyword>
<sequence length="38" mass="4306">AALSFPRRPPSADKPYQVKIHKLQAYGPVKPCFKPQKI</sequence>
<dbReference type="Proteomes" id="UP000228934">
    <property type="component" value="Unassembled WGS sequence"/>
</dbReference>
<name>A0A2G9REU8_AQUCT</name>
<evidence type="ECO:0000313" key="2">
    <source>
        <dbReference type="Proteomes" id="UP000228934"/>
    </source>
</evidence>
<dbReference type="AlphaFoldDB" id="A0A2G9REU8"/>
<evidence type="ECO:0000313" key="1">
    <source>
        <dbReference type="EMBL" id="PIO26420.1"/>
    </source>
</evidence>
<protein>
    <submittedName>
        <fullName evidence="1">Uncharacterized protein</fullName>
    </submittedName>
</protein>
<organism evidence="1 2">
    <name type="scientific">Aquarana catesbeiana</name>
    <name type="common">American bullfrog</name>
    <name type="synonym">Rana catesbeiana</name>
    <dbReference type="NCBI Taxonomy" id="8400"/>
    <lineage>
        <taxon>Eukaryota</taxon>
        <taxon>Metazoa</taxon>
        <taxon>Chordata</taxon>
        <taxon>Craniata</taxon>
        <taxon>Vertebrata</taxon>
        <taxon>Euteleostomi</taxon>
        <taxon>Amphibia</taxon>
        <taxon>Batrachia</taxon>
        <taxon>Anura</taxon>
        <taxon>Neobatrachia</taxon>
        <taxon>Ranoidea</taxon>
        <taxon>Ranidae</taxon>
        <taxon>Aquarana</taxon>
    </lineage>
</organism>
<proteinExistence type="predicted"/>
<accession>A0A2G9REU8</accession>
<feature type="non-terminal residue" evidence="1">
    <location>
        <position position="1"/>
    </location>
</feature>
<reference evidence="2" key="1">
    <citation type="journal article" date="2017" name="Nat. Commun.">
        <title>The North American bullfrog draft genome provides insight into hormonal regulation of long noncoding RNA.</title>
        <authorList>
            <person name="Hammond S.A."/>
            <person name="Warren R.L."/>
            <person name="Vandervalk B.P."/>
            <person name="Kucuk E."/>
            <person name="Khan H."/>
            <person name="Gibb E.A."/>
            <person name="Pandoh P."/>
            <person name="Kirk H."/>
            <person name="Zhao Y."/>
            <person name="Jones M."/>
            <person name="Mungall A.J."/>
            <person name="Coope R."/>
            <person name="Pleasance S."/>
            <person name="Moore R.A."/>
            <person name="Holt R.A."/>
            <person name="Round J.M."/>
            <person name="Ohora S."/>
            <person name="Walle B.V."/>
            <person name="Veldhoen N."/>
            <person name="Helbing C.C."/>
            <person name="Birol I."/>
        </authorList>
    </citation>
    <scope>NUCLEOTIDE SEQUENCE [LARGE SCALE GENOMIC DNA]</scope>
</reference>
<gene>
    <name evidence="1" type="ORF">AB205_0198300</name>
</gene>
<dbReference type="EMBL" id="KV946756">
    <property type="protein sequence ID" value="PIO26420.1"/>
    <property type="molecule type" value="Genomic_DNA"/>
</dbReference>